<evidence type="ECO:0000313" key="1">
    <source>
        <dbReference type="EMBL" id="MFC4525202.1"/>
    </source>
</evidence>
<dbReference type="EMBL" id="JBHSGA010000003">
    <property type="protein sequence ID" value="MFC4525202.1"/>
    <property type="molecule type" value="Genomic_DNA"/>
</dbReference>
<name>A0ABV9BX41_9GAMM</name>
<evidence type="ECO:0000313" key="2">
    <source>
        <dbReference type="Proteomes" id="UP001595961"/>
    </source>
</evidence>
<dbReference type="RefSeq" id="WP_266149884.1">
    <property type="nucleotide sequence ID" value="NZ_CP064028.1"/>
</dbReference>
<accession>A0ABV9BX41</accession>
<dbReference type="InterPro" id="IPR025990">
    <property type="entry name" value="zinc_ribbon_bacterial"/>
</dbReference>
<dbReference type="Proteomes" id="UP001595961">
    <property type="component" value="Unassembled WGS sequence"/>
</dbReference>
<reference evidence="2" key="1">
    <citation type="journal article" date="2019" name="Int. J. Syst. Evol. Microbiol.">
        <title>The Global Catalogue of Microorganisms (GCM) 10K type strain sequencing project: providing services to taxonomists for standard genome sequencing and annotation.</title>
        <authorList>
            <consortium name="The Broad Institute Genomics Platform"/>
            <consortium name="The Broad Institute Genome Sequencing Center for Infectious Disease"/>
            <person name="Wu L."/>
            <person name="Ma J."/>
        </authorList>
    </citation>
    <scope>NUCLEOTIDE SEQUENCE [LARGE SCALE GENOMIC DNA]</scope>
    <source>
        <strain evidence="2">CCM 4481</strain>
    </source>
</reference>
<organism evidence="1 2">
    <name type="scientific">Dyella halodurans</name>
    <dbReference type="NCBI Taxonomy" id="1920171"/>
    <lineage>
        <taxon>Bacteria</taxon>
        <taxon>Pseudomonadati</taxon>
        <taxon>Pseudomonadota</taxon>
        <taxon>Gammaproteobacteria</taxon>
        <taxon>Lysobacterales</taxon>
        <taxon>Rhodanobacteraceae</taxon>
        <taxon>Dyella</taxon>
    </lineage>
</organism>
<dbReference type="PIRSF" id="PIRSF037225">
    <property type="entry name" value="UCP037225"/>
    <property type="match status" value="1"/>
</dbReference>
<keyword evidence="2" id="KW-1185">Reference proteome</keyword>
<dbReference type="InterPro" id="IPR017143">
    <property type="entry name" value="UCP037225"/>
</dbReference>
<comment type="caution">
    <text evidence="1">The sequence shown here is derived from an EMBL/GenBank/DDBJ whole genome shotgun (WGS) entry which is preliminary data.</text>
</comment>
<proteinExistence type="predicted"/>
<gene>
    <name evidence="1" type="ORF">ACFO5W_01015</name>
</gene>
<protein>
    <submittedName>
        <fullName evidence="1">CPXCG motif-containing cysteine-rich protein</fullName>
    </submittedName>
</protein>
<dbReference type="Pfam" id="PF14255">
    <property type="entry name" value="Zn_ribbon_21"/>
    <property type="match status" value="1"/>
</dbReference>
<sequence length="62" mass="6747">MLDPVLVHCPYCGEPIEILVDASVDSQRYIEDCQVCCRPIEIAVDIGEDGEVHVGVTSENDG</sequence>